<reference evidence="1" key="1">
    <citation type="journal article" date="2020" name="Stud. Mycol.">
        <title>101 Dothideomycetes genomes: a test case for predicting lifestyles and emergence of pathogens.</title>
        <authorList>
            <person name="Haridas S."/>
            <person name="Albert R."/>
            <person name="Binder M."/>
            <person name="Bloem J."/>
            <person name="Labutti K."/>
            <person name="Salamov A."/>
            <person name="Andreopoulos B."/>
            <person name="Baker S."/>
            <person name="Barry K."/>
            <person name="Bills G."/>
            <person name="Bluhm B."/>
            <person name="Cannon C."/>
            <person name="Castanera R."/>
            <person name="Culley D."/>
            <person name="Daum C."/>
            <person name="Ezra D."/>
            <person name="Gonzalez J."/>
            <person name="Henrissat B."/>
            <person name="Kuo A."/>
            <person name="Liang C."/>
            <person name="Lipzen A."/>
            <person name="Lutzoni F."/>
            <person name="Magnuson J."/>
            <person name="Mondo S."/>
            <person name="Nolan M."/>
            <person name="Ohm R."/>
            <person name="Pangilinan J."/>
            <person name="Park H.-J."/>
            <person name="Ramirez L."/>
            <person name="Alfaro M."/>
            <person name="Sun H."/>
            <person name="Tritt A."/>
            <person name="Yoshinaga Y."/>
            <person name="Zwiers L.-H."/>
            <person name="Turgeon B."/>
            <person name="Goodwin S."/>
            <person name="Spatafora J."/>
            <person name="Crous P."/>
            <person name="Grigoriev I."/>
        </authorList>
    </citation>
    <scope>NUCLEOTIDE SEQUENCE</scope>
    <source>
        <strain evidence="1">CBS 115976</strain>
    </source>
</reference>
<evidence type="ECO:0000313" key="2">
    <source>
        <dbReference type="Proteomes" id="UP000799302"/>
    </source>
</evidence>
<dbReference type="EMBL" id="MU004231">
    <property type="protein sequence ID" value="KAF2672569.1"/>
    <property type="molecule type" value="Genomic_DNA"/>
</dbReference>
<name>A0A6A6UK00_9PEZI</name>
<dbReference type="AlphaFoldDB" id="A0A6A6UK00"/>
<dbReference type="Proteomes" id="UP000799302">
    <property type="component" value="Unassembled WGS sequence"/>
</dbReference>
<dbReference type="Gene3D" id="3.40.30.10">
    <property type="entry name" value="Glutaredoxin"/>
    <property type="match status" value="1"/>
</dbReference>
<gene>
    <name evidence="1" type="ORF">BT63DRAFT_409675</name>
</gene>
<dbReference type="InterPro" id="IPR036249">
    <property type="entry name" value="Thioredoxin-like_sf"/>
</dbReference>
<proteinExistence type="predicted"/>
<evidence type="ECO:0008006" key="3">
    <source>
        <dbReference type="Google" id="ProtNLM"/>
    </source>
</evidence>
<accession>A0A6A6UK00</accession>
<sequence>MATAEVQSQHTQLHSKEDFQKAVGTKDKYVIIFAHTGEIPEKAENAAKAYAHNTASFSVDVEKFPAAKENLKLTEFPSAIVFKDGAEIKRAEGLNPEKAKELMSVLV</sequence>
<protein>
    <recommendedName>
        <fullName evidence="3">Thioredoxin domain-containing protein</fullName>
    </recommendedName>
</protein>
<organism evidence="1 2">
    <name type="scientific">Microthyrium microscopicum</name>
    <dbReference type="NCBI Taxonomy" id="703497"/>
    <lineage>
        <taxon>Eukaryota</taxon>
        <taxon>Fungi</taxon>
        <taxon>Dikarya</taxon>
        <taxon>Ascomycota</taxon>
        <taxon>Pezizomycotina</taxon>
        <taxon>Dothideomycetes</taxon>
        <taxon>Dothideomycetes incertae sedis</taxon>
        <taxon>Microthyriales</taxon>
        <taxon>Microthyriaceae</taxon>
        <taxon>Microthyrium</taxon>
    </lineage>
</organism>
<evidence type="ECO:0000313" key="1">
    <source>
        <dbReference type="EMBL" id="KAF2672569.1"/>
    </source>
</evidence>
<dbReference type="OrthoDB" id="2121326at2759"/>
<dbReference type="SUPFAM" id="SSF52833">
    <property type="entry name" value="Thioredoxin-like"/>
    <property type="match status" value="1"/>
</dbReference>
<keyword evidence="2" id="KW-1185">Reference proteome</keyword>